<dbReference type="InterPro" id="IPR043128">
    <property type="entry name" value="Rev_trsase/Diguanyl_cyclase"/>
</dbReference>
<feature type="region of interest" description="Disordered" evidence="5">
    <location>
        <begin position="165"/>
        <end position="190"/>
    </location>
</feature>
<dbReference type="GO" id="GO:0052621">
    <property type="term" value="F:diguanylate cyclase activity"/>
    <property type="evidence" value="ECO:0007669"/>
    <property type="project" value="UniProtKB-EC"/>
</dbReference>
<dbReference type="RefSeq" id="WP_011630385.1">
    <property type="nucleotide sequence ID" value="NC_008340.1"/>
</dbReference>
<keyword evidence="8" id="KW-1185">Reference proteome</keyword>
<protein>
    <recommendedName>
        <fullName evidence="2">diguanylate cyclase</fullName>
        <ecNumber evidence="2">2.7.7.65</ecNumber>
    </recommendedName>
</protein>
<dbReference type="InterPro" id="IPR050469">
    <property type="entry name" value="Diguanylate_Cyclase"/>
</dbReference>
<evidence type="ECO:0000256" key="2">
    <source>
        <dbReference type="ARBA" id="ARBA00012528"/>
    </source>
</evidence>
<proteinExistence type="predicted"/>
<feature type="coiled-coil region" evidence="4">
    <location>
        <begin position="334"/>
        <end position="375"/>
    </location>
</feature>
<feature type="region of interest" description="Disordered" evidence="5">
    <location>
        <begin position="536"/>
        <end position="559"/>
    </location>
</feature>
<dbReference type="AlphaFoldDB" id="Q0A595"/>
<dbReference type="PANTHER" id="PTHR45138">
    <property type="entry name" value="REGULATORY COMPONENTS OF SENSORY TRANSDUCTION SYSTEM"/>
    <property type="match status" value="1"/>
</dbReference>
<dbReference type="PROSITE" id="PS50887">
    <property type="entry name" value="GGDEF"/>
    <property type="match status" value="1"/>
</dbReference>
<dbReference type="PANTHER" id="PTHR45138:SF9">
    <property type="entry name" value="DIGUANYLATE CYCLASE DGCM-RELATED"/>
    <property type="match status" value="1"/>
</dbReference>
<organism evidence="7 8">
    <name type="scientific">Alkalilimnicola ehrlichii (strain ATCC BAA-1101 / DSM 17681 / MLHE-1)</name>
    <dbReference type="NCBI Taxonomy" id="187272"/>
    <lineage>
        <taxon>Bacteria</taxon>
        <taxon>Pseudomonadati</taxon>
        <taxon>Pseudomonadota</taxon>
        <taxon>Gammaproteobacteria</taxon>
        <taxon>Chromatiales</taxon>
        <taxon>Ectothiorhodospiraceae</taxon>
        <taxon>Alkalilimnicola</taxon>
    </lineage>
</organism>
<feature type="compositionally biased region" description="Low complexity" evidence="5">
    <location>
        <begin position="170"/>
        <end position="189"/>
    </location>
</feature>
<evidence type="ECO:0000256" key="4">
    <source>
        <dbReference type="SAM" id="Coils"/>
    </source>
</evidence>
<evidence type="ECO:0000256" key="1">
    <source>
        <dbReference type="ARBA" id="ARBA00001946"/>
    </source>
</evidence>
<dbReference type="KEGG" id="aeh:Mlg_2652"/>
<evidence type="ECO:0000259" key="6">
    <source>
        <dbReference type="PROSITE" id="PS50887"/>
    </source>
</evidence>
<dbReference type="Gene3D" id="3.30.70.270">
    <property type="match status" value="1"/>
</dbReference>
<dbReference type="eggNOG" id="COG3706">
    <property type="taxonomic scope" value="Bacteria"/>
</dbReference>
<dbReference type="Proteomes" id="UP000001962">
    <property type="component" value="Chromosome"/>
</dbReference>
<dbReference type="SMART" id="SM00267">
    <property type="entry name" value="GGDEF"/>
    <property type="match status" value="1"/>
</dbReference>
<sequence>MPVDGSQDWRQRYLECIAEMDRRESAWVRLEERLRLALREVALCGVGRDPQLDRALDRLRAAMRSPHGRAELTEQSAVIRQRAQGLERDGRLQPLRGHLLRLLDRVQGRAGVRRARQLRARLETVTELEALELAPEVVELCIPAPQAIQPAAPLPREGVFRRLLGGAGRGAPSAGPGDPAPTAGPTKPASVRRLRRSLAGLLRSVLGPGDDEDDGLGQRVDALNAEGLDGLADILDSLAGLAAEVRARLEAERDGLKRFMAALETRLGEMEELMASAERVERDHSRAQVDERRWMHDELAGLDADLARYGDLQALKAAVSRHVDKLGEQLAARRRAEAQRAAALEAQLRSLRERMKIMEGEARQLRERLADARASSREDRLTGVPNRRAWEERLDYEFARWQRHRRPLALVFFDVDHFKLINDRLGHAAGDQALAQIAGRIHRRLRRSDFLARYGGEEFVALLPETTSEEAAQVADAVLQGLREDGFEYDGVDYSVTASAGVAGFTADDGPAAVLKRADQALYLAKSGGRDRVCVAPPEGSIEGEAGQPPAQGADAQGH</sequence>
<accession>Q0A595</accession>
<dbReference type="SUPFAM" id="SSF55073">
    <property type="entry name" value="Nucleotide cyclase"/>
    <property type="match status" value="1"/>
</dbReference>
<dbReference type="InterPro" id="IPR000160">
    <property type="entry name" value="GGDEF_dom"/>
</dbReference>
<feature type="domain" description="GGDEF" evidence="6">
    <location>
        <begin position="406"/>
        <end position="538"/>
    </location>
</feature>
<dbReference type="FunFam" id="3.30.70.270:FF:000001">
    <property type="entry name" value="Diguanylate cyclase domain protein"/>
    <property type="match status" value="1"/>
</dbReference>
<dbReference type="Pfam" id="PF00990">
    <property type="entry name" value="GGDEF"/>
    <property type="match status" value="1"/>
</dbReference>
<name>Q0A595_ALKEH</name>
<reference evidence="8" key="1">
    <citation type="submission" date="2006-08" db="EMBL/GenBank/DDBJ databases">
        <title>Complete sequence of Alkalilimnicola ehrilichei MLHE-1.</title>
        <authorList>
            <person name="Copeland A."/>
            <person name="Lucas S."/>
            <person name="Lapidus A."/>
            <person name="Barry K."/>
            <person name="Detter J.C."/>
            <person name="Glavina del Rio T."/>
            <person name="Hammon N."/>
            <person name="Israni S."/>
            <person name="Dalin E."/>
            <person name="Tice H."/>
            <person name="Pitluck S."/>
            <person name="Sims D."/>
            <person name="Brettin T."/>
            <person name="Bruce D."/>
            <person name="Han C."/>
            <person name="Tapia R."/>
            <person name="Gilna P."/>
            <person name="Schmutz J."/>
            <person name="Larimer F."/>
            <person name="Land M."/>
            <person name="Hauser L."/>
            <person name="Kyrpides N."/>
            <person name="Mikhailova N."/>
            <person name="Oremland R.S."/>
            <person name="Hoeft S.E."/>
            <person name="Switzer-Blum J."/>
            <person name="Kulp T."/>
            <person name="King G."/>
            <person name="Tabita R."/>
            <person name="Witte B."/>
            <person name="Santini J.M."/>
            <person name="Basu P."/>
            <person name="Hollibaugh J.T."/>
            <person name="Xie G."/>
            <person name="Stolz J.F."/>
            <person name="Richardson P."/>
        </authorList>
    </citation>
    <scope>NUCLEOTIDE SEQUENCE [LARGE SCALE GENOMIC DNA]</scope>
    <source>
        <strain evidence="8">ATCC BAA-1101 / DSM 17681 / MLHE-1</strain>
    </source>
</reference>
<dbReference type="HOGENOM" id="CLU_025058_0_0_6"/>
<dbReference type="CDD" id="cd01949">
    <property type="entry name" value="GGDEF"/>
    <property type="match status" value="1"/>
</dbReference>
<keyword evidence="4" id="KW-0175">Coiled coil</keyword>
<evidence type="ECO:0000256" key="5">
    <source>
        <dbReference type="SAM" id="MobiDB-lite"/>
    </source>
</evidence>
<dbReference type="EMBL" id="CP000453">
    <property type="protein sequence ID" value="ABI57992.1"/>
    <property type="molecule type" value="Genomic_DNA"/>
</dbReference>
<dbReference type="NCBIfam" id="TIGR00254">
    <property type="entry name" value="GGDEF"/>
    <property type="match status" value="1"/>
</dbReference>
<evidence type="ECO:0000313" key="7">
    <source>
        <dbReference type="EMBL" id="ABI57992.1"/>
    </source>
</evidence>
<comment type="catalytic activity">
    <reaction evidence="3">
        <text>2 GTP = 3',3'-c-di-GMP + 2 diphosphate</text>
        <dbReference type="Rhea" id="RHEA:24898"/>
        <dbReference type="ChEBI" id="CHEBI:33019"/>
        <dbReference type="ChEBI" id="CHEBI:37565"/>
        <dbReference type="ChEBI" id="CHEBI:58805"/>
        <dbReference type="EC" id="2.7.7.65"/>
    </reaction>
</comment>
<dbReference type="OrthoDB" id="9812260at2"/>
<comment type="cofactor">
    <cofactor evidence="1">
        <name>Mg(2+)</name>
        <dbReference type="ChEBI" id="CHEBI:18420"/>
    </cofactor>
</comment>
<gene>
    <name evidence="7" type="ordered locus">Mlg_2652</name>
</gene>
<feature type="coiled-coil region" evidence="4">
    <location>
        <begin position="246"/>
        <end position="290"/>
    </location>
</feature>
<feature type="compositionally biased region" description="Low complexity" evidence="5">
    <location>
        <begin position="543"/>
        <end position="559"/>
    </location>
</feature>
<dbReference type="InterPro" id="IPR029787">
    <property type="entry name" value="Nucleotide_cyclase"/>
</dbReference>
<evidence type="ECO:0000313" key="8">
    <source>
        <dbReference type="Proteomes" id="UP000001962"/>
    </source>
</evidence>
<dbReference type="EC" id="2.7.7.65" evidence="2"/>
<evidence type="ECO:0000256" key="3">
    <source>
        <dbReference type="ARBA" id="ARBA00034247"/>
    </source>
</evidence>